<evidence type="ECO:0000313" key="3">
    <source>
        <dbReference type="Proteomes" id="UP000215127"/>
    </source>
</evidence>
<feature type="signal peptide" evidence="1">
    <location>
        <begin position="1"/>
        <end position="17"/>
    </location>
</feature>
<reference evidence="2 3" key="1">
    <citation type="submission" date="2016-06" db="EMBL/GenBank/DDBJ databases">
        <authorList>
            <person name="Kjaerup R.B."/>
            <person name="Dalgaard T.S."/>
            <person name="Juul-Madsen H.R."/>
        </authorList>
    </citation>
    <scope>NUCLEOTIDE SEQUENCE [LARGE SCALE GENOMIC DNA]</scope>
</reference>
<dbReference type="EMBL" id="LT853693">
    <property type="protein sequence ID" value="SMQ47150.1"/>
    <property type="molecule type" value="Genomic_DNA"/>
</dbReference>
<dbReference type="AlphaFoldDB" id="A0A1X7RIV3"/>
<organism evidence="2 3">
    <name type="scientific">Zymoseptoria tritici (strain ST99CH_3D7)</name>
    <dbReference type="NCBI Taxonomy" id="1276538"/>
    <lineage>
        <taxon>Eukaryota</taxon>
        <taxon>Fungi</taxon>
        <taxon>Dikarya</taxon>
        <taxon>Ascomycota</taxon>
        <taxon>Pezizomycotina</taxon>
        <taxon>Dothideomycetes</taxon>
        <taxon>Dothideomycetidae</taxon>
        <taxon>Mycosphaerellales</taxon>
        <taxon>Mycosphaerellaceae</taxon>
        <taxon>Zymoseptoria</taxon>
    </lineage>
</organism>
<sequence>MHAFKLLAMLFVSSAFAFPAQDGAAAALGHILVKRCTSQGSACHADDCCNAQGVTQAGLCYSGGPDPDAASGLICH</sequence>
<protein>
    <recommendedName>
        <fullName evidence="4">Hydrophobin</fullName>
    </recommendedName>
</protein>
<keyword evidence="3" id="KW-1185">Reference proteome</keyword>
<proteinExistence type="predicted"/>
<name>A0A1X7RIV3_ZYMT9</name>
<accession>A0A1X7RIV3</accession>
<evidence type="ECO:0000313" key="2">
    <source>
        <dbReference type="EMBL" id="SMQ47150.1"/>
    </source>
</evidence>
<feature type="chain" id="PRO_5013185937" description="Hydrophobin" evidence="1">
    <location>
        <begin position="18"/>
        <end position="76"/>
    </location>
</feature>
<evidence type="ECO:0008006" key="4">
    <source>
        <dbReference type="Google" id="ProtNLM"/>
    </source>
</evidence>
<dbReference type="Proteomes" id="UP000215127">
    <property type="component" value="Chromosome 2"/>
</dbReference>
<gene>
    <name evidence="2" type="ORF">ZT3D7_G2297</name>
</gene>
<keyword evidence="1" id="KW-0732">Signal</keyword>
<evidence type="ECO:0000256" key="1">
    <source>
        <dbReference type="SAM" id="SignalP"/>
    </source>
</evidence>